<feature type="chain" id="PRO_5031090093" description="Transglutaminase-like domain-containing protein" evidence="1">
    <location>
        <begin position="22"/>
        <end position="263"/>
    </location>
</feature>
<name>A0A7Y7XBP1_9PSED</name>
<accession>A0A7Y7XBP1</accession>
<evidence type="ECO:0000313" key="3">
    <source>
        <dbReference type="Proteomes" id="UP000539985"/>
    </source>
</evidence>
<reference evidence="2 3" key="1">
    <citation type="submission" date="2020-04" db="EMBL/GenBank/DDBJ databases">
        <title>Molecular characterization of pseudomonads from Agaricus bisporus reveal novel blotch 2 pathogens in Western Europe.</title>
        <authorList>
            <person name="Taparia T."/>
            <person name="Krijger M."/>
            <person name="Haynes E."/>
            <person name="Elpinstone J.G."/>
            <person name="Noble R."/>
            <person name="Van Der Wolf J."/>
        </authorList>
    </citation>
    <scope>NUCLEOTIDE SEQUENCE [LARGE SCALE GENOMIC DNA]</scope>
    <source>
        <strain evidence="2 3">H7001</strain>
    </source>
</reference>
<sequence>MKFLSVLVFLQCLLTPMISKADPTSALIKSYAASRNLPIIDAVREFIHQNSDHGEGVWNQTHGNDNAYVLDHLYRTAIGDMSAKRPELLCGNRSTAMQALLSNLGIRSRTIYLYSQYSGSFMGHVFVEAMNPATGSWEIQDADYNVAYEDEDGHRLGIAQMIAISDFSKVYPVNSVARGWEAVKVERLMIGQFFNLAYSPTEGMLYYNQQALDTGLVAVAETYIHTSFGKVNYTPAKIGSTLVRPLLVFKGGVYENERVPLPD</sequence>
<dbReference type="RefSeq" id="WP_177102061.1">
    <property type="nucleotide sequence ID" value="NZ_JACAQB010000006.1"/>
</dbReference>
<gene>
    <name evidence="2" type="ORF">HX882_12270</name>
</gene>
<protein>
    <recommendedName>
        <fullName evidence="4">Transglutaminase-like domain-containing protein</fullName>
    </recommendedName>
</protein>
<dbReference type="Proteomes" id="UP000539985">
    <property type="component" value="Unassembled WGS sequence"/>
</dbReference>
<organism evidence="2 3">
    <name type="scientific">Pseudomonas gingeri</name>
    <dbReference type="NCBI Taxonomy" id="117681"/>
    <lineage>
        <taxon>Bacteria</taxon>
        <taxon>Pseudomonadati</taxon>
        <taxon>Pseudomonadota</taxon>
        <taxon>Gammaproteobacteria</taxon>
        <taxon>Pseudomonadales</taxon>
        <taxon>Pseudomonadaceae</taxon>
        <taxon>Pseudomonas</taxon>
    </lineage>
</organism>
<dbReference type="EMBL" id="JACAQB010000006">
    <property type="protein sequence ID" value="NWB96670.1"/>
    <property type="molecule type" value="Genomic_DNA"/>
</dbReference>
<evidence type="ECO:0000313" key="2">
    <source>
        <dbReference type="EMBL" id="NWB96670.1"/>
    </source>
</evidence>
<evidence type="ECO:0008006" key="4">
    <source>
        <dbReference type="Google" id="ProtNLM"/>
    </source>
</evidence>
<comment type="caution">
    <text evidence="2">The sequence shown here is derived from an EMBL/GenBank/DDBJ whole genome shotgun (WGS) entry which is preliminary data.</text>
</comment>
<feature type="signal peptide" evidence="1">
    <location>
        <begin position="1"/>
        <end position="21"/>
    </location>
</feature>
<proteinExistence type="predicted"/>
<dbReference type="AlphaFoldDB" id="A0A7Y7XBP1"/>
<evidence type="ECO:0000256" key="1">
    <source>
        <dbReference type="SAM" id="SignalP"/>
    </source>
</evidence>
<keyword evidence="1" id="KW-0732">Signal</keyword>